<organism evidence="3 4">
    <name type="scientific">Actinomadura harenae</name>
    <dbReference type="NCBI Taxonomy" id="2483351"/>
    <lineage>
        <taxon>Bacteria</taxon>
        <taxon>Bacillati</taxon>
        <taxon>Actinomycetota</taxon>
        <taxon>Actinomycetes</taxon>
        <taxon>Streptosporangiales</taxon>
        <taxon>Thermomonosporaceae</taxon>
        <taxon>Actinomadura</taxon>
    </lineage>
</organism>
<dbReference type="Pfam" id="PF25302">
    <property type="entry name" value="NADase_transloc"/>
    <property type="match status" value="1"/>
</dbReference>
<gene>
    <name evidence="3" type="ORF">EBO15_10100</name>
</gene>
<sequence length="288" mass="31194">MADQQPGPPPNPQVAPVLPGRPEQARPQVRQAEERAVVGGVICPWCDTANPRERHFCRKCAMSLVSADPSGPRTRSWWRRILRPDNSEAPWAGERPRLRRGLNRVLFTTIAAALGLTAVGFGAAYADDAVNGVYDHFAKRVPVSVSDSKASHSDPSHGPRMAFDGLADTWWGDGYGGSGAGQFLEATFGQPTDLLNVIITPGVSKQPDQYARQGRPQIIAARITSSDGRILTRTLRLDDAAGPQKLPLRAHKVTRIRLTLEAAYGAGPNVQVGISEIEFFGRSFAGTR</sequence>
<dbReference type="NCBIfam" id="NF047619">
    <property type="entry name" value="NADase_discoid"/>
    <property type="match status" value="1"/>
</dbReference>
<dbReference type="Gene3D" id="2.60.120.260">
    <property type="entry name" value="Galactose-binding domain-like"/>
    <property type="match status" value="1"/>
</dbReference>
<feature type="compositionally biased region" description="Pro residues" evidence="1">
    <location>
        <begin position="1"/>
        <end position="13"/>
    </location>
</feature>
<dbReference type="InterPro" id="IPR008979">
    <property type="entry name" value="Galactose-bd-like_sf"/>
</dbReference>
<protein>
    <recommendedName>
        <fullName evidence="2">NAD glycohydrolase translocation F5/8 type C domain-containing protein</fullName>
    </recommendedName>
</protein>
<evidence type="ECO:0000259" key="2">
    <source>
        <dbReference type="Pfam" id="PF25302"/>
    </source>
</evidence>
<proteinExistence type="predicted"/>
<dbReference type="AlphaFoldDB" id="A0A3M2M6X5"/>
<feature type="region of interest" description="Disordered" evidence="1">
    <location>
        <begin position="1"/>
        <end position="28"/>
    </location>
</feature>
<dbReference type="Proteomes" id="UP000282674">
    <property type="component" value="Unassembled WGS sequence"/>
</dbReference>
<evidence type="ECO:0000313" key="3">
    <source>
        <dbReference type="EMBL" id="RMI45272.1"/>
    </source>
</evidence>
<reference evidence="3 4" key="1">
    <citation type="submission" date="2018-10" db="EMBL/GenBank/DDBJ databases">
        <title>Isolation from soil.</title>
        <authorList>
            <person name="Hu J."/>
        </authorList>
    </citation>
    <scope>NUCLEOTIDE SEQUENCE [LARGE SCALE GENOMIC DNA]</scope>
    <source>
        <strain evidence="3 4">NEAU-Ht49</strain>
    </source>
</reference>
<evidence type="ECO:0000313" key="4">
    <source>
        <dbReference type="Proteomes" id="UP000282674"/>
    </source>
</evidence>
<dbReference type="SUPFAM" id="SSF49785">
    <property type="entry name" value="Galactose-binding domain-like"/>
    <property type="match status" value="1"/>
</dbReference>
<comment type="caution">
    <text evidence="3">The sequence shown here is derived from an EMBL/GenBank/DDBJ whole genome shotgun (WGS) entry which is preliminary data.</text>
</comment>
<feature type="domain" description="NAD glycohydrolase translocation F5/8 type C" evidence="2">
    <location>
        <begin position="148"/>
        <end position="279"/>
    </location>
</feature>
<dbReference type="InterPro" id="IPR057561">
    <property type="entry name" value="NADase_transloc"/>
</dbReference>
<dbReference type="EMBL" id="RFFG01000014">
    <property type="protein sequence ID" value="RMI45272.1"/>
    <property type="molecule type" value="Genomic_DNA"/>
</dbReference>
<keyword evidence="4" id="KW-1185">Reference proteome</keyword>
<name>A0A3M2M6X5_9ACTN</name>
<accession>A0A3M2M6X5</accession>
<evidence type="ECO:0000256" key="1">
    <source>
        <dbReference type="SAM" id="MobiDB-lite"/>
    </source>
</evidence>